<feature type="chain" id="PRO_5045219133" evidence="1">
    <location>
        <begin position="38"/>
        <end position="883"/>
    </location>
</feature>
<dbReference type="Gene3D" id="2.60.120.260">
    <property type="entry name" value="Galactose-binding domain-like"/>
    <property type="match status" value="1"/>
</dbReference>
<dbReference type="EMBL" id="JBHEZZ010000030">
    <property type="protein sequence ID" value="MFC1406467.1"/>
    <property type="molecule type" value="Genomic_DNA"/>
</dbReference>
<dbReference type="InterPro" id="IPR008979">
    <property type="entry name" value="Galactose-bd-like_sf"/>
</dbReference>
<dbReference type="Proteomes" id="UP001592528">
    <property type="component" value="Unassembled WGS sequence"/>
</dbReference>
<dbReference type="Pfam" id="PF00754">
    <property type="entry name" value="F5_F8_type_C"/>
    <property type="match status" value="1"/>
</dbReference>
<dbReference type="InterPro" id="IPR012334">
    <property type="entry name" value="Pectin_lyas_fold"/>
</dbReference>
<feature type="domain" description="F5/8 type C" evidence="2">
    <location>
        <begin position="731"/>
        <end position="883"/>
    </location>
</feature>
<protein>
    <submittedName>
        <fullName evidence="3">Discoidin domain-containing protein</fullName>
    </submittedName>
</protein>
<evidence type="ECO:0000313" key="4">
    <source>
        <dbReference type="Proteomes" id="UP001592528"/>
    </source>
</evidence>
<sequence>MSIPVAPSRRPLRGTPRSSRRLRAAITAALLAGPALALTLPSTGAAAATGVPAAPGAAVPFTEYNAATSPFAHTNGTVLGPDYRYGSLAAEATGRQAVQLVGQGQYVSFRLTRAANAVDFHYAIPDSLHGGGITAPLSLYVDGRATTALSLTSQFSWLYGTYPFRNTPGTGVPDGQVPHDFYNDVRYRFATTLPAGTVVRLQVDPGDNAPWYAINTADFEQVAAPTAKPDGYADVTQAPYNVDNTGATDVTGALQHAIDTASAAGQGLYLPPGTYTVSSPLNVNAIAIAGAGEWYTLLTGRNVEFNGQQNPPSSHVDISGLAMFGNVDVRDDSNSEDTGFNGGFSDSTISDVWIQNEKVGAWIVGPSSKLTMRNLRIQDTTADGINLNAADGPVTGALLRDNFLRNTQDDGLALWSENYGDTDDTLTHNTVDSPGLANNIGVYGSGAGDVISDNLLQDTVTRGGGIGIGQRFDSVRMSGPLDITGNVLARTGQWDPGWDYGVGAIWFDPQQGDMDSAVNITGNALLDSPYSAFMFQNSNAYTGSAVTTPPTAGHSVRNVSINDNLVAGVGSYVFQDQAPGSVSVSGTVATGVGKSGIFSCGAGFAINRGPGDFGWSSSTCGMPGTSPLWTYPSTTTFENATVGTATPVQRIAVMNTGTASATLGTITASAGFTVTPDPTYPCATSLHPTSPTDSANWCMVDVSYTAGAAGITQGTLTVPSSEGRPATVQLVGDTDPIGGTGGVAPPSNLALDATMTASSSLEYFPATNANDDNDGSYWESEDGQPFPQTLTADLGSVQPESSVVLTLPSNWGSRVQTLSVLGSTDGTDFTTLVPSADYTFDPATQNKVTITLPPGTNDRYLQLSVTGNTGWTAAQLSEFEIFG</sequence>
<proteinExistence type="predicted"/>
<dbReference type="CDD" id="cd14490">
    <property type="entry name" value="CBM6-CBM35-CBM36_like_1"/>
    <property type="match status" value="1"/>
</dbReference>
<dbReference type="Gene3D" id="2.160.20.10">
    <property type="entry name" value="Single-stranded right-handed beta-helix, Pectin lyase-like"/>
    <property type="match status" value="1"/>
</dbReference>
<name>A0ABV6UYD5_9ACTN</name>
<evidence type="ECO:0000259" key="2">
    <source>
        <dbReference type="PROSITE" id="PS50022"/>
    </source>
</evidence>
<dbReference type="InterPro" id="IPR013783">
    <property type="entry name" value="Ig-like_fold"/>
</dbReference>
<gene>
    <name evidence="3" type="ORF">ACEZDJ_34755</name>
</gene>
<accession>A0ABV6UYD5</accession>
<evidence type="ECO:0000313" key="3">
    <source>
        <dbReference type="EMBL" id="MFC1406467.1"/>
    </source>
</evidence>
<dbReference type="InterPro" id="IPR006626">
    <property type="entry name" value="PbH1"/>
</dbReference>
<dbReference type="Pfam" id="PF22815">
    <property type="entry name" value="CatAgl_D1"/>
    <property type="match status" value="1"/>
</dbReference>
<keyword evidence="1" id="KW-0732">Signal</keyword>
<dbReference type="SUPFAM" id="SSF49785">
    <property type="entry name" value="Galactose-binding domain-like"/>
    <property type="match status" value="1"/>
</dbReference>
<dbReference type="InterPro" id="IPR024535">
    <property type="entry name" value="RHGA/B-epi-like_pectate_lyase"/>
</dbReference>
<comment type="caution">
    <text evidence="3">The sequence shown here is derived from an EMBL/GenBank/DDBJ whole genome shotgun (WGS) entry which is preliminary data.</text>
</comment>
<keyword evidence="4" id="KW-1185">Reference proteome</keyword>
<dbReference type="PROSITE" id="PS50022">
    <property type="entry name" value="FA58C_3"/>
    <property type="match status" value="1"/>
</dbReference>
<dbReference type="InterPro" id="IPR011050">
    <property type="entry name" value="Pectin_lyase_fold/virulence"/>
</dbReference>
<reference evidence="3 4" key="1">
    <citation type="submission" date="2024-09" db="EMBL/GenBank/DDBJ databases">
        <authorList>
            <person name="Lee S.D."/>
        </authorList>
    </citation>
    <scope>NUCLEOTIDE SEQUENCE [LARGE SCALE GENOMIC DNA]</scope>
    <source>
        <strain evidence="3 4">N1-5</strain>
    </source>
</reference>
<dbReference type="Pfam" id="PF12708">
    <property type="entry name" value="Pect-lyase_RHGA_epim"/>
    <property type="match status" value="1"/>
</dbReference>
<organism evidence="3 4">
    <name type="scientific">Streptacidiphilus cavernicola</name>
    <dbReference type="NCBI Taxonomy" id="3342716"/>
    <lineage>
        <taxon>Bacteria</taxon>
        <taxon>Bacillati</taxon>
        <taxon>Actinomycetota</taxon>
        <taxon>Actinomycetes</taxon>
        <taxon>Kitasatosporales</taxon>
        <taxon>Streptomycetaceae</taxon>
        <taxon>Streptacidiphilus</taxon>
    </lineage>
</organism>
<dbReference type="Gene3D" id="2.60.40.10">
    <property type="entry name" value="Immunoglobulins"/>
    <property type="match status" value="1"/>
</dbReference>
<dbReference type="RefSeq" id="WP_037597215.1">
    <property type="nucleotide sequence ID" value="NZ_JBHEZZ010000030.1"/>
</dbReference>
<dbReference type="InterPro" id="IPR000421">
    <property type="entry name" value="FA58C"/>
</dbReference>
<dbReference type="InterPro" id="IPR033801">
    <property type="entry name" value="CBM6-CBM35-CBM36-like_1"/>
</dbReference>
<dbReference type="SUPFAM" id="SSF51126">
    <property type="entry name" value="Pectin lyase-like"/>
    <property type="match status" value="1"/>
</dbReference>
<feature type="signal peptide" evidence="1">
    <location>
        <begin position="1"/>
        <end position="37"/>
    </location>
</feature>
<dbReference type="SMART" id="SM00710">
    <property type="entry name" value="PbH1"/>
    <property type="match status" value="6"/>
</dbReference>
<evidence type="ECO:0000256" key="1">
    <source>
        <dbReference type="SAM" id="SignalP"/>
    </source>
</evidence>